<dbReference type="Proteomes" id="UP000663193">
    <property type="component" value="Chromosome 7"/>
</dbReference>
<dbReference type="VEuPathDB" id="FungiDB:JI435_410380"/>
<dbReference type="EMBL" id="CP069029">
    <property type="protein sequence ID" value="QRC97260.1"/>
    <property type="molecule type" value="Genomic_DNA"/>
</dbReference>
<evidence type="ECO:0000313" key="2">
    <source>
        <dbReference type="Proteomes" id="UP000663193"/>
    </source>
</evidence>
<protein>
    <submittedName>
        <fullName evidence="1">Uncharacterized protein</fullName>
    </submittedName>
</protein>
<reference evidence="2" key="1">
    <citation type="journal article" date="2021" name="BMC Genomics">
        <title>Chromosome-level genome assembly and manually-curated proteome of model necrotroph Parastagonospora nodorum Sn15 reveals a genome-wide trove of candidate effector homologs, and redundancy of virulence-related functions within an accessory chromosome.</title>
        <authorList>
            <person name="Bertazzoni S."/>
            <person name="Jones D.A.B."/>
            <person name="Phan H.T."/>
            <person name="Tan K.-C."/>
            <person name="Hane J.K."/>
        </authorList>
    </citation>
    <scope>NUCLEOTIDE SEQUENCE [LARGE SCALE GENOMIC DNA]</scope>
    <source>
        <strain evidence="2">SN15 / ATCC MYA-4574 / FGSC 10173)</strain>
    </source>
</reference>
<keyword evidence="2" id="KW-1185">Reference proteome</keyword>
<accession>A0A7U2HZ49</accession>
<dbReference type="AlphaFoldDB" id="A0A7U2HZ49"/>
<name>A0A7U2HZ49_PHANO</name>
<proteinExistence type="predicted"/>
<organism evidence="1 2">
    <name type="scientific">Phaeosphaeria nodorum (strain SN15 / ATCC MYA-4574 / FGSC 10173)</name>
    <name type="common">Glume blotch fungus</name>
    <name type="synonym">Parastagonospora nodorum</name>
    <dbReference type="NCBI Taxonomy" id="321614"/>
    <lineage>
        <taxon>Eukaryota</taxon>
        <taxon>Fungi</taxon>
        <taxon>Dikarya</taxon>
        <taxon>Ascomycota</taxon>
        <taxon>Pezizomycotina</taxon>
        <taxon>Dothideomycetes</taxon>
        <taxon>Pleosporomycetidae</taxon>
        <taxon>Pleosporales</taxon>
        <taxon>Pleosporineae</taxon>
        <taxon>Phaeosphaeriaceae</taxon>
        <taxon>Parastagonospora</taxon>
    </lineage>
</organism>
<gene>
    <name evidence="1" type="ORF">JI435_410380</name>
</gene>
<sequence>MISPCNAPCCFHMQPPVNVHMTELLPGHAPIFFVLPNALVFHGDAQLSIIANIRLEEKNKNNRDGSDGDELSKVPMRWKVLLGRRVDGRGTRRGTWRGSQVTAPS</sequence>
<evidence type="ECO:0000313" key="1">
    <source>
        <dbReference type="EMBL" id="QRC97260.1"/>
    </source>
</evidence>